<proteinExistence type="predicted"/>
<dbReference type="PANTHER" id="PTHR19297:SF191">
    <property type="entry name" value="PROTEIN XYLOSYLTRANSFERASE"/>
    <property type="match status" value="1"/>
</dbReference>
<dbReference type="GeneID" id="20233281"/>
<name>V3ZJP2_LOTGI</name>
<evidence type="ECO:0000313" key="2">
    <source>
        <dbReference type="Proteomes" id="UP000030746"/>
    </source>
</evidence>
<dbReference type="CTD" id="20233281"/>
<dbReference type="AlphaFoldDB" id="V3ZJP2"/>
<evidence type="ECO:0000313" key="1">
    <source>
        <dbReference type="EMBL" id="ESO84452.1"/>
    </source>
</evidence>
<reference evidence="1 2" key="1">
    <citation type="journal article" date="2013" name="Nature">
        <title>Insights into bilaterian evolution from three spiralian genomes.</title>
        <authorList>
            <person name="Simakov O."/>
            <person name="Marletaz F."/>
            <person name="Cho S.J."/>
            <person name="Edsinger-Gonzales E."/>
            <person name="Havlak P."/>
            <person name="Hellsten U."/>
            <person name="Kuo D.H."/>
            <person name="Larsson T."/>
            <person name="Lv J."/>
            <person name="Arendt D."/>
            <person name="Savage R."/>
            <person name="Osoegawa K."/>
            <person name="de Jong P."/>
            <person name="Grimwood J."/>
            <person name="Chapman J.A."/>
            <person name="Shapiro H."/>
            <person name="Aerts A."/>
            <person name="Otillar R.P."/>
            <person name="Terry A.Y."/>
            <person name="Boore J.L."/>
            <person name="Grigoriev I.V."/>
            <person name="Lindberg D.R."/>
            <person name="Seaver E.C."/>
            <person name="Weisblat D.A."/>
            <person name="Putnam N.H."/>
            <person name="Rokhsar D.S."/>
        </authorList>
    </citation>
    <scope>NUCLEOTIDE SEQUENCE [LARGE SCALE GENOMIC DNA]</scope>
</reference>
<dbReference type="GO" id="GO:0008375">
    <property type="term" value="F:acetylglucosaminyltransferase activity"/>
    <property type="evidence" value="ECO:0007669"/>
    <property type="project" value="TreeGrafter"/>
</dbReference>
<dbReference type="OMA" id="SPHLIAN"/>
<organism evidence="1 2">
    <name type="scientific">Lottia gigantea</name>
    <name type="common">Giant owl limpet</name>
    <dbReference type="NCBI Taxonomy" id="225164"/>
    <lineage>
        <taxon>Eukaryota</taxon>
        <taxon>Metazoa</taxon>
        <taxon>Spiralia</taxon>
        <taxon>Lophotrochozoa</taxon>
        <taxon>Mollusca</taxon>
        <taxon>Gastropoda</taxon>
        <taxon>Patellogastropoda</taxon>
        <taxon>Lottioidea</taxon>
        <taxon>Lottiidae</taxon>
        <taxon>Lottia</taxon>
    </lineage>
</organism>
<dbReference type="PANTHER" id="PTHR19297">
    <property type="entry name" value="GLYCOSYLTRANSFERASE 14 FAMILY MEMBER"/>
    <property type="match status" value="1"/>
</dbReference>
<keyword evidence="2" id="KW-1185">Reference proteome</keyword>
<sequence length="90" mass="11057">MNPYFNFSCGGKWVRDICIFGYKDLPMLTHRVELFANKFHWQYQSITLDCMQEWYRNQVKMEVKNPNKMWINETYYKNIPYLKDTIKLST</sequence>
<dbReference type="HOGENOM" id="CLU_2443342_0_0_1"/>
<dbReference type="OrthoDB" id="2019572at2759"/>
<protein>
    <submittedName>
        <fullName evidence="1">Uncharacterized protein</fullName>
    </submittedName>
</protein>
<accession>V3ZJP2</accession>
<dbReference type="KEGG" id="lgi:LOTGIDRAFT_132178"/>
<dbReference type="Proteomes" id="UP000030746">
    <property type="component" value="Unassembled WGS sequence"/>
</dbReference>
<dbReference type="EMBL" id="KB203505">
    <property type="protein sequence ID" value="ESO84452.1"/>
    <property type="molecule type" value="Genomic_DNA"/>
</dbReference>
<gene>
    <name evidence="1" type="ORF">LOTGIDRAFT_132178</name>
</gene>
<dbReference type="RefSeq" id="XP_009064820.1">
    <property type="nucleotide sequence ID" value="XM_009066572.1"/>
</dbReference>